<sequence>MLASGTAADMDVDEDGGSTVQPMPHNAHGRHTKGAAAVTPSLQYTETGEGGAAPRRLEWNGISAGFSALHLRNNGPCGTCGSYVGRHQPSMSTPFFTLVMKSLMEKDAHR</sequence>
<comment type="caution">
    <text evidence="2">The sequence shown here is derived from an EMBL/GenBank/DDBJ whole genome shotgun (WGS) entry which is preliminary data.</text>
</comment>
<dbReference type="EMBL" id="BNCO01000006">
    <property type="protein sequence ID" value="GIL48628.1"/>
    <property type="molecule type" value="Genomic_DNA"/>
</dbReference>
<proteinExistence type="predicted"/>
<organism evidence="2 3">
    <name type="scientific">Volvox africanus</name>
    <dbReference type="NCBI Taxonomy" id="51714"/>
    <lineage>
        <taxon>Eukaryota</taxon>
        <taxon>Viridiplantae</taxon>
        <taxon>Chlorophyta</taxon>
        <taxon>core chlorophytes</taxon>
        <taxon>Chlorophyceae</taxon>
        <taxon>CS clade</taxon>
        <taxon>Chlamydomonadales</taxon>
        <taxon>Volvocaceae</taxon>
        <taxon>Volvox</taxon>
    </lineage>
</organism>
<evidence type="ECO:0000256" key="1">
    <source>
        <dbReference type="SAM" id="MobiDB-lite"/>
    </source>
</evidence>
<feature type="region of interest" description="Disordered" evidence="1">
    <location>
        <begin position="1"/>
        <end position="55"/>
    </location>
</feature>
<dbReference type="AlphaFoldDB" id="A0A8J4EWP3"/>
<evidence type="ECO:0000313" key="2">
    <source>
        <dbReference type="EMBL" id="GIL48628.1"/>
    </source>
</evidence>
<name>A0A8J4EWP3_9CHLO</name>
<protein>
    <submittedName>
        <fullName evidence="2">Uncharacterized protein</fullName>
    </submittedName>
</protein>
<reference evidence="2" key="1">
    <citation type="journal article" date="2021" name="Proc. Natl. Acad. Sci. U.S.A.">
        <title>Three genomes in the algal genus Volvox reveal the fate of a haploid sex-determining region after a transition to homothallism.</title>
        <authorList>
            <person name="Yamamoto K."/>
            <person name="Hamaji T."/>
            <person name="Kawai-Toyooka H."/>
            <person name="Matsuzaki R."/>
            <person name="Takahashi F."/>
            <person name="Nishimura Y."/>
            <person name="Kawachi M."/>
            <person name="Noguchi H."/>
            <person name="Minakuchi Y."/>
            <person name="Umen J.G."/>
            <person name="Toyoda A."/>
            <person name="Nozaki H."/>
        </authorList>
    </citation>
    <scope>NUCLEOTIDE SEQUENCE</scope>
    <source>
        <strain evidence="2">NIES-3780</strain>
    </source>
</reference>
<accession>A0A8J4EWP3</accession>
<dbReference type="Proteomes" id="UP000747399">
    <property type="component" value="Unassembled WGS sequence"/>
</dbReference>
<gene>
    <name evidence="2" type="ORF">Vafri_5099</name>
</gene>
<evidence type="ECO:0000313" key="3">
    <source>
        <dbReference type="Proteomes" id="UP000747399"/>
    </source>
</evidence>
<keyword evidence="3" id="KW-1185">Reference proteome</keyword>